<dbReference type="Pfam" id="PF13472">
    <property type="entry name" value="Lipase_GDSL_2"/>
    <property type="match status" value="1"/>
</dbReference>
<gene>
    <name evidence="2" type="ORF">COC42_16575</name>
</gene>
<dbReference type="Proteomes" id="UP000218366">
    <property type="component" value="Unassembled WGS sequence"/>
</dbReference>
<dbReference type="RefSeq" id="WP_096344470.1">
    <property type="nucleotide sequence ID" value="NZ_NWMW01000003.1"/>
</dbReference>
<name>A0A2A4B271_9SPHN</name>
<proteinExistence type="predicted"/>
<evidence type="ECO:0000313" key="2">
    <source>
        <dbReference type="EMBL" id="PCD01726.1"/>
    </source>
</evidence>
<evidence type="ECO:0000259" key="1">
    <source>
        <dbReference type="Pfam" id="PF13472"/>
    </source>
</evidence>
<sequence length="444" mass="46886">MTRTSGALGGISRRNLARMGVRSARRLPHVVTAIGDSRIAALYNDNANGFARGGGSALNWANALLGQRLVIGQTFGTSGDRTDQMLARIDAATATRAGLLYLMGGANDIGISYPTLATSGATAFANLKTMIDKAITAGMQVVLELELGGHGYPTARVAQVRELNARLIEYAEATPDLFVHDARGAMWDGGASDSEIRMRAGLTYDGLHPNARGGYRWGKSLAQLIDRIVPPRPVPLLRSGADLFDLANRRQLLDNPVFQVGAGGTLANGATGTVPQYWIVRAQGGTTTVSVAAAGDGLGNEVTLACTFDAQGDYGRLQQSLDGAADPVIGSGNRLQRWQAGDVVEAFAQVRLNGVPTNLAAIYLQLQVNTGMARDCYDLVSPAGTGQLGPDEPCLLTLKTRPFVIPTIAFKNWLSAYLVIMGAGAGSANVTVTQMGVRRRETPY</sequence>
<dbReference type="EMBL" id="NWMW01000003">
    <property type="protein sequence ID" value="PCD01726.1"/>
    <property type="molecule type" value="Genomic_DNA"/>
</dbReference>
<dbReference type="InterPro" id="IPR013830">
    <property type="entry name" value="SGNH_hydro"/>
</dbReference>
<keyword evidence="3" id="KW-1185">Reference proteome</keyword>
<reference evidence="2 3" key="1">
    <citation type="submission" date="2017-09" db="EMBL/GenBank/DDBJ databases">
        <title>Sphingomonas spermidinifaciens 9NM-10, whole genome shotgun sequence.</title>
        <authorList>
            <person name="Feng G."/>
            <person name="Zhu H."/>
        </authorList>
    </citation>
    <scope>NUCLEOTIDE SEQUENCE [LARGE SCALE GENOMIC DNA]</scope>
    <source>
        <strain evidence="2 3">9NM-10</strain>
    </source>
</reference>
<dbReference type="AlphaFoldDB" id="A0A2A4B271"/>
<comment type="caution">
    <text evidence="2">The sequence shown here is derived from an EMBL/GenBank/DDBJ whole genome shotgun (WGS) entry which is preliminary data.</text>
</comment>
<dbReference type="InterPro" id="IPR036514">
    <property type="entry name" value="SGNH_hydro_sf"/>
</dbReference>
<dbReference type="GO" id="GO:0004622">
    <property type="term" value="F:phosphatidylcholine lysophospholipase activity"/>
    <property type="evidence" value="ECO:0007669"/>
    <property type="project" value="TreeGrafter"/>
</dbReference>
<accession>A0A2A4B271</accession>
<dbReference type="InterPro" id="IPR051532">
    <property type="entry name" value="Ester_Hydrolysis_Enzymes"/>
</dbReference>
<dbReference type="SUPFAM" id="SSF52266">
    <property type="entry name" value="SGNH hydrolase"/>
    <property type="match status" value="1"/>
</dbReference>
<dbReference type="Gene3D" id="3.40.50.1110">
    <property type="entry name" value="SGNH hydrolase"/>
    <property type="match status" value="1"/>
</dbReference>
<dbReference type="OrthoDB" id="7591296at2"/>
<dbReference type="PANTHER" id="PTHR30383">
    <property type="entry name" value="THIOESTERASE 1/PROTEASE 1/LYSOPHOSPHOLIPASE L1"/>
    <property type="match status" value="1"/>
</dbReference>
<dbReference type="PANTHER" id="PTHR30383:SF5">
    <property type="entry name" value="SGNH HYDROLASE-TYPE ESTERASE DOMAIN-CONTAINING PROTEIN"/>
    <property type="match status" value="1"/>
</dbReference>
<feature type="domain" description="SGNH hydrolase-type esterase" evidence="1">
    <location>
        <begin position="33"/>
        <end position="213"/>
    </location>
</feature>
<protein>
    <recommendedName>
        <fullName evidence="1">SGNH hydrolase-type esterase domain-containing protein</fullName>
    </recommendedName>
</protein>
<organism evidence="2 3">
    <name type="scientific">Sphingomonas spermidinifaciens</name>
    <dbReference type="NCBI Taxonomy" id="1141889"/>
    <lineage>
        <taxon>Bacteria</taxon>
        <taxon>Pseudomonadati</taxon>
        <taxon>Pseudomonadota</taxon>
        <taxon>Alphaproteobacteria</taxon>
        <taxon>Sphingomonadales</taxon>
        <taxon>Sphingomonadaceae</taxon>
        <taxon>Sphingomonas</taxon>
    </lineage>
</organism>
<evidence type="ECO:0000313" key="3">
    <source>
        <dbReference type="Proteomes" id="UP000218366"/>
    </source>
</evidence>